<organism evidence="1 2">
    <name type="scientific">Mucilaginibacter psychrotolerans</name>
    <dbReference type="NCBI Taxonomy" id="1524096"/>
    <lineage>
        <taxon>Bacteria</taxon>
        <taxon>Pseudomonadati</taxon>
        <taxon>Bacteroidota</taxon>
        <taxon>Sphingobacteriia</taxon>
        <taxon>Sphingobacteriales</taxon>
        <taxon>Sphingobacteriaceae</taxon>
        <taxon>Mucilaginibacter</taxon>
    </lineage>
</organism>
<gene>
    <name evidence="1" type="ORF">E2R66_25650</name>
</gene>
<protein>
    <recommendedName>
        <fullName evidence="3">ImmA/IrrE family metallo-endopeptidase</fullName>
    </recommendedName>
</protein>
<dbReference type="AlphaFoldDB" id="A0A4Y8S3D6"/>
<proteinExistence type="predicted"/>
<reference evidence="1 2" key="1">
    <citation type="journal article" date="2017" name="Int. J. Syst. Evol. Microbiol.">
        <title>Mucilaginibacterpsychrotolerans sp. nov., isolated from peatlands.</title>
        <authorList>
            <person name="Deng Y."/>
            <person name="Shen L."/>
            <person name="Xu B."/>
            <person name="Liu Y."/>
            <person name="Gu Z."/>
            <person name="Liu H."/>
            <person name="Zhou Y."/>
        </authorList>
    </citation>
    <scope>NUCLEOTIDE SEQUENCE [LARGE SCALE GENOMIC DNA]</scope>
    <source>
        <strain evidence="1 2">NH7-4</strain>
    </source>
</reference>
<dbReference type="EMBL" id="SOZE01000044">
    <property type="protein sequence ID" value="TFF33472.1"/>
    <property type="molecule type" value="Genomic_DNA"/>
</dbReference>
<dbReference type="RefSeq" id="WP_133236363.1">
    <property type="nucleotide sequence ID" value="NZ_SOZE01000044.1"/>
</dbReference>
<dbReference type="Proteomes" id="UP000297540">
    <property type="component" value="Unassembled WGS sequence"/>
</dbReference>
<keyword evidence="2" id="KW-1185">Reference proteome</keyword>
<sequence>MPLKTPREQKIDEFCAQGKLEPYRALVTRVLDDLQAEGVNISARYDVEFSNFEAYDDKPEHIRISLKNVKVPLNVLWILFHEFGHFQSPKITPGDNKVAREELAWEFAEKTITKYPELAAEKESYEACKKWCLNSYYREYGLPEI</sequence>
<evidence type="ECO:0000313" key="2">
    <source>
        <dbReference type="Proteomes" id="UP000297540"/>
    </source>
</evidence>
<accession>A0A4Y8S3D6</accession>
<evidence type="ECO:0000313" key="1">
    <source>
        <dbReference type="EMBL" id="TFF33472.1"/>
    </source>
</evidence>
<comment type="caution">
    <text evidence="1">The sequence shown here is derived from an EMBL/GenBank/DDBJ whole genome shotgun (WGS) entry which is preliminary data.</text>
</comment>
<name>A0A4Y8S3D6_9SPHI</name>
<dbReference type="OrthoDB" id="800028at2"/>
<evidence type="ECO:0008006" key="3">
    <source>
        <dbReference type="Google" id="ProtNLM"/>
    </source>
</evidence>